<dbReference type="STRING" id="756272.Plabr_0777"/>
<keyword evidence="7" id="KW-1185">Reference proteome</keyword>
<dbReference type="GO" id="GO:0005737">
    <property type="term" value="C:cytoplasm"/>
    <property type="evidence" value="ECO:0007669"/>
    <property type="project" value="TreeGrafter"/>
</dbReference>
<dbReference type="GO" id="GO:0003677">
    <property type="term" value="F:DNA binding"/>
    <property type="evidence" value="ECO:0007669"/>
    <property type="project" value="InterPro"/>
</dbReference>
<dbReference type="OrthoDB" id="9773571at2"/>
<dbReference type="PROSITE" id="PS00092">
    <property type="entry name" value="N6_MTASE"/>
    <property type="match status" value="1"/>
</dbReference>
<feature type="domain" description="DNA methylase N-4/N-6" evidence="5">
    <location>
        <begin position="29"/>
        <end position="290"/>
    </location>
</feature>
<evidence type="ECO:0000313" key="7">
    <source>
        <dbReference type="Proteomes" id="UP000006860"/>
    </source>
</evidence>
<evidence type="ECO:0000256" key="2">
    <source>
        <dbReference type="ARBA" id="ARBA00022603"/>
    </source>
</evidence>
<evidence type="ECO:0000259" key="5">
    <source>
        <dbReference type="Pfam" id="PF01555"/>
    </source>
</evidence>
<dbReference type="RefSeq" id="WP_013627141.1">
    <property type="nucleotide sequence ID" value="NC_015174.1"/>
</dbReference>
<dbReference type="Proteomes" id="UP000006860">
    <property type="component" value="Chromosome"/>
</dbReference>
<dbReference type="GO" id="GO:0008170">
    <property type="term" value="F:N-methyltransferase activity"/>
    <property type="evidence" value="ECO:0007669"/>
    <property type="project" value="InterPro"/>
</dbReference>
<comment type="similarity">
    <text evidence="1">Belongs to the N(4)/N(6)-methyltransferase family.</text>
</comment>
<dbReference type="EMBL" id="CP002546">
    <property type="protein sequence ID" value="ADY58401.1"/>
    <property type="molecule type" value="Genomic_DNA"/>
</dbReference>
<sequence length="625" mass="70293">MSEAVASSRNTILPGDCVAGMQSLPSGSVDLIFADPPFNIGYEYDVYKDVLAGDQYVAWSKDWMQAAYDCLKPDGTFWLAIGDEYAAELKVTAREIGFHMRSWVIWYYTFGVNCRRKFSRSHAHLFYFVKNADEFTFLDDEPANRIPSARQLVYNDKRANPAGRLPDDTWIISPDTAEGELQLPDSIVQELREGMPGEQTWTLRPQDLESCFQAEEDTWYFPRVAGTFKERAGFHGCQMPEQLLGRIVRSCSRPGELVLDPFSGSATTLAVAKKLNRNYLGFELSEDYVAHGLARLDGVRVGDRLEGAAEPLMSAPKTKGGKKAHAAEQKAAPSWDDEAAQEALQMEQQLELTLAGIAEAFRRAHDGFSVDRLLADPDLNLAFADECRNLGLVGDPQTWNLLLLRLRKQKDGLQTGRDILRTGVSWADCDRYLAASEMALQSLLNEDACGSLDDLLCDPVQAAEFDRRAASITPGFTPFEYRWAALKLRKEAKVARGRGFVLYNAHRQQLNRQFGAEIPLAELSENSLPNTAGVYLLSGKKKVYYAGETRNLQMRLRPEAMTNEDNSLMPDDVTVRFAERPLTEQGPLAWQSCLVMRYEPRLNFHELNRQNTTSRRKPSRPKKST</sequence>
<dbReference type="InterPro" id="IPR002052">
    <property type="entry name" value="DNA_methylase_N6_adenine_CS"/>
</dbReference>
<dbReference type="PANTHER" id="PTHR13370:SF3">
    <property type="entry name" value="TRNA (GUANINE(10)-N2)-METHYLTRANSFERASE HOMOLOG"/>
    <property type="match status" value="1"/>
</dbReference>
<proteinExistence type="inferred from homology"/>
<evidence type="ECO:0000256" key="4">
    <source>
        <dbReference type="SAM" id="MobiDB-lite"/>
    </source>
</evidence>
<dbReference type="SUPFAM" id="SSF53335">
    <property type="entry name" value="S-adenosyl-L-methionine-dependent methyltransferases"/>
    <property type="match status" value="1"/>
</dbReference>
<dbReference type="GO" id="GO:0032259">
    <property type="term" value="P:methylation"/>
    <property type="evidence" value="ECO:0007669"/>
    <property type="project" value="UniProtKB-KW"/>
</dbReference>
<evidence type="ECO:0000313" key="6">
    <source>
        <dbReference type="EMBL" id="ADY58401.1"/>
    </source>
</evidence>
<dbReference type="Gene3D" id="3.40.50.150">
    <property type="entry name" value="Vaccinia Virus protein VP39"/>
    <property type="match status" value="1"/>
</dbReference>
<dbReference type="GO" id="GO:0009007">
    <property type="term" value="F:site-specific DNA-methyltransferase (adenine-specific) activity"/>
    <property type="evidence" value="ECO:0007669"/>
    <property type="project" value="TreeGrafter"/>
</dbReference>
<dbReference type="InterPro" id="IPR001091">
    <property type="entry name" value="RM_Methyltransferase"/>
</dbReference>
<dbReference type="REBASE" id="33824">
    <property type="entry name" value="M.Pbr5305ORF777P"/>
</dbReference>
<evidence type="ECO:0000256" key="3">
    <source>
        <dbReference type="ARBA" id="ARBA00022679"/>
    </source>
</evidence>
<reference evidence="7" key="1">
    <citation type="submission" date="2011-02" db="EMBL/GenBank/DDBJ databases">
        <title>The complete genome of Planctomyces brasiliensis DSM 5305.</title>
        <authorList>
            <person name="Lucas S."/>
            <person name="Copeland A."/>
            <person name="Lapidus A."/>
            <person name="Bruce D."/>
            <person name="Goodwin L."/>
            <person name="Pitluck S."/>
            <person name="Kyrpides N."/>
            <person name="Mavromatis K."/>
            <person name="Pagani I."/>
            <person name="Ivanova N."/>
            <person name="Ovchinnikova G."/>
            <person name="Lu M."/>
            <person name="Detter J.C."/>
            <person name="Han C."/>
            <person name="Land M."/>
            <person name="Hauser L."/>
            <person name="Markowitz V."/>
            <person name="Cheng J.-F."/>
            <person name="Hugenholtz P."/>
            <person name="Woyke T."/>
            <person name="Wu D."/>
            <person name="Tindall B."/>
            <person name="Pomrenke H.G."/>
            <person name="Brambilla E."/>
            <person name="Klenk H.-P."/>
            <person name="Eisen J.A."/>
        </authorList>
    </citation>
    <scope>NUCLEOTIDE SEQUENCE [LARGE SCALE GENOMIC DNA]</scope>
    <source>
        <strain evidence="7">ATCC 49424 / DSM 5305 / JCM 21570 / NBRC 103401 / IFAM 1448</strain>
    </source>
</reference>
<accession>F0SGW6</accession>
<dbReference type="InterPro" id="IPR029063">
    <property type="entry name" value="SAM-dependent_MTases_sf"/>
</dbReference>
<keyword evidence="2 6" id="KW-0489">Methyltransferase</keyword>
<dbReference type="AlphaFoldDB" id="F0SGW6"/>
<dbReference type="PANTHER" id="PTHR13370">
    <property type="entry name" value="RNA METHYLASE-RELATED"/>
    <property type="match status" value="1"/>
</dbReference>
<dbReference type="KEGG" id="pbs:Plabr_0777"/>
<dbReference type="HOGENOM" id="CLU_437350_0_0_0"/>
<dbReference type="eggNOG" id="COG2189">
    <property type="taxonomic scope" value="Bacteria"/>
</dbReference>
<feature type="region of interest" description="Disordered" evidence="4">
    <location>
        <begin position="310"/>
        <end position="337"/>
    </location>
</feature>
<gene>
    <name evidence="6" type="ordered locus">Plabr_0777</name>
</gene>
<dbReference type="PRINTS" id="PR00508">
    <property type="entry name" value="S21N4MTFRASE"/>
</dbReference>
<organism evidence="6 7">
    <name type="scientific">Rubinisphaera brasiliensis (strain ATCC 49424 / DSM 5305 / JCM 21570 / IAM 15109 / NBRC 103401 / IFAM 1448)</name>
    <name type="common">Planctomyces brasiliensis</name>
    <dbReference type="NCBI Taxonomy" id="756272"/>
    <lineage>
        <taxon>Bacteria</taxon>
        <taxon>Pseudomonadati</taxon>
        <taxon>Planctomycetota</taxon>
        <taxon>Planctomycetia</taxon>
        <taxon>Planctomycetales</taxon>
        <taxon>Planctomycetaceae</taxon>
        <taxon>Rubinisphaera</taxon>
    </lineage>
</organism>
<dbReference type="Pfam" id="PF01555">
    <property type="entry name" value="N6_N4_Mtase"/>
    <property type="match status" value="1"/>
</dbReference>
<evidence type="ECO:0000256" key="1">
    <source>
        <dbReference type="ARBA" id="ARBA00006594"/>
    </source>
</evidence>
<keyword evidence="3" id="KW-0808">Transferase</keyword>
<dbReference type="InterPro" id="IPR002941">
    <property type="entry name" value="DNA_methylase_N4/N6"/>
</dbReference>
<protein>
    <submittedName>
        <fullName evidence="6">DNA methylase N-4/N-6 domain protein</fullName>
    </submittedName>
</protein>
<name>F0SGW6_RUBBR</name>